<reference evidence="1 2" key="1">
    <citation type="journal article" date="2018" name="Syst. Appl. Microbiol.">
        <title>Abditibacterium utsteinense sp. nov., the first cultivated member of candidate phylum FBP, isolated from ice-free Antarctic soil samples.</title>
        <authorList>
            <person name="Tahon G."/>
            <person name="Tytgat B."/>
            <person name="Lebbe L."/>
            <person name="Carlier A."/>
            <person name="Willems A."/>
        </authorList>
    </citation>
    <scope>NUCLEOTIDE SEQUENCE [LARGE SCALE GENOMIC DNA]</scope>
    <source>
        <strain evidence="1 2">LMG 29911</strain>
    </source>
</reference>
<evidence type="ECO:0000313" key="1">
    <source>
        <dbReference type="EMBL" id="PQV64864.1"/>
    </source>
</evidence>
<dbReference type="InterPro" id="IPR052944">
    <property type="entry name" value="Sporulation_related"/>
</dbReference>
<evidence type="ECO:0008006" key="3">
    <source>
        <dbReference type="Google" id="ProtNLM"/>
    </source>
</evidence>
<dbReference type="RefSeq" id="WP_105482741.1">
    <property type="nucleotide sequence ID" value="NZ_NIGF01000003.1"/>
</dbReference>
<dbReference type="PANTHER" id="PTHR37507:SF2">
    <property type="entry name" value="SPORULATION PROTEIN YDCC"/>
    <property type="match status" value="1"/>
</dbReference>
<protein>
    <recommendedName>
        <fullName evidence="3">Outer membrane lipoprotein-sorting protein</fullName>
    </recommendedName>
</protein>
<proteinExistence type="predicted"/>
<accession>A0A2S8SVQ6</accession>
<dbReference type="EMBL" id="NIGF01000003">
    <property type="protein sequence ID" value="PQV64864.1"/>
    <property type="molecule type" value="Genomic_DNA"/>
</dbReference>
<evidence type="ECO:0000313" key="2">
    <source>
        <dbReference type="Proteomes" id="UP000237684"/>
    </source>
</evidence>
<name>A0A2S8SVQ6_9BACT</name>
<dbReference type="AlphaFoldDB" id="A0A2S8SVQ6"/>
<comment type="caution">
    <text evidence="1">The sequence shown here is derived from an EMBL/GenBank/DDBJ whole genome shotgun (WGS) entry which is preliminary data.</text>
</comment>
<dbReference type="Proteomes" id="UP000237684">
    <property type="component" value="Unassembled WGS sequence"/>
</dbReference>
<dbReference type="PANTHER" id="PTHR37507">
    <property type="entry name" value="SPORULATION PROTEIN YDCC"/>
    <property type="match status" value="1"/>
</dbReference>
<dbReference type="InParanoid" id="A0A2S8SVQ6"/>
<sequence>MNLKFPESFSTKNQSWFIFPALIFCGAFASAAKAQSADEILRAVRQNEAKIQYSATQIVQSGAVREVATLYRSGLKRRLEWSAPSVKAGDILIDDGQIVTLYHRADKTAIQTRSFRRVPGFAAGNWKAGAPTPQNGRLVRVLSRGKGRKISVDTKANVILRTENGRSITALQNIKFSPVSDAKFEFAKPAGVALTRINGRLVNDLNAARRLTTWVQPPSQLPSGYVFESAVAGKDEIWLRYTNGQKRFSIFEQKTSDSSPIAPQKVDGGWFWRKSGLRFLVTGAPEGAIDALAGAK</sequence>
<keyword evidence="2" id="KW-1185">Reference proteome</keyword>
<organism evidence="1 2">
    <name type="scientific">Abditibacterium utsteinense</name>
    <dbReference type="NCBI Taxonomy" id="1960156"/>
    <lineage>
        <taxon>Bacteria</taxon>
        <taxon>Pseudomonadati</taxon>
        <taxon>Abditibacteriota</taxon>
        <taxon>Abditibacteriia</taxon>
        <taxon>Abditibacteriales</taxon>
        <taxon>Abditibacteriaceae</taxon>
        <taxon>Abditibacterium</taxon>
    </lineage>
</organism>
<gene>
    <name evidence="1" type="ORF">B1R32_103131</name>
</gene>